<name>A0ABS7AHX9_9PROT</name>
<dbReference type="EMBL" id="JAHYBZ010000016">
    <property type="protein sequence ID" value="MBW6401923.1"/>
    <property type="molecule type" value="Genomic_DNA"/>
</dbReference>
<keyword evidence="2" id="KW-1185">Reference proteome</keyword>
<evidence type="ECO:0000313" key="2">
    <source>
        <dbReference type="Proteomes" id="UP001196565"/>
    </source>
</evidence>
<accession>A0ABS7AHX9</accession>
<comment type="caution">
    <text evidence="1">The sequence shown here is derived from an EMBL/GenBank/DDBJ whole genome shotgun (WGS) entry which is preliminary data.</text>
</comment>
<evidence type="ECO:0008006" key="3">
    <source>
        <dbReference type="Google" id="ProtNLM"/>
    </source>
</evidence>
<sequence>MTTMPSIRALSPAPSSRTLDGIAPSALLGFDFNESCTVLTGWRRQEAVLRVLTATGAIIGGVTGLRVGDCLRLALHRGSTTIVRECRVIGASLQGIELEHFGTGMLATCG</sequence>
<dbReference type="Proteomes" id="UP001196565">
    <property type="component" value="Unassembled WGS sequence"/>
</dbReference>
<reference evidence="1 2" key="1">
    <citation type="submission" date="2021-07" db="EMBL/GenBank/DDBJ databases">
        <authorList>
            <person name="So Y."/>
        </authorList>
    </citation>
    <scope>NUCLEOTIDE SEQUENCE [LARGE SCALE GENOMIC DNA]</scope>
    <source>
        <strain evidence="1 2">HJA6</strain>
    </source>
</reference>
<dbReference type="RefSeq" id="WP_219766789.1">
    <property type="nucleotide sequence ID" value="NZ_JAHYBZ010000016.1"/>
</dbReference>
<gene>
    <name evidence="1" type="ORF">KPL78_29020</name>
</gene>
<organism evidence="1 2">
    <name type="scientific">Roseomonas alba</name>
    <dbReference type="NCBI Taxonomy" id="2846776"/>
    <lineage>
        <taxon>Bacteria</taxon>
        <taxon>Pseudomonadati</taxon>
        <taxon>Pseudomonadota</taxon>
        <taxon>Alphaproteobacteria</taxon>
        <taxon>Acetobacterales</taxon>
        <taxon>Roseomonadaceae</taxon>
        <taxon>Roseomonas</taxon>
    </lineage>
</organism>
<protein>
    <recommendedName>
        <fullName evidence="3">Ferrous iron transport protein A</fullName>
    </recommendedName>
</protein>
<proteinExistence type="predicted"/>
<evidence type="ECO:0000313" key="1">
    <source>
        <dbReference type="EMBL" id="MBW6401923.1"/>
    </source>
</evidence>